<organism evidence="2 3">
    <name type="scientific">Oceanomicrobium pacificus</name>
    <dbReference type="NCBI Taxonomy" id="2692916"/>
    <lineage>
        <taxon>Bacteria</taxon>
        <taxon>Pseudomonadati</taxon>
        <taxon>Pseudomonadota</taxon>
        <taxon>Alphaproteobacteria</taxon>
        <taxon>Rhodobacterales</taxon>
        <taxon>Paracoccaceae</taxon>
        <taxon>Oceanomicrobium</taxon>
    </lineage>
</organism>
<reference evidence="2 3" key="1">
    <citation type="submission" date="2019-12" db="EMBL/GenBank/DDBJ databases">
        <title>Strain KN286 was isolated from seawater, which was collected from Caroline Seamount in the tropical western Pacific.</title>
        <authorList>
            <person name="Wang Q."/>
        </authorList>
    </citation>
    <scope>NUCLEOTIDE SEQUENCE [LARGE SCALE GENOMIC DNA]</scope>
    <source>
        <strain evidence="2 3">KN286</strain>
    </source>
</reference>
<gene>
    <name evidence="2" type="ORF">GSH16_01725</name>
</gene>
<dbReference type="PANTHER" id="PTHR30543:SF21">
    <property type="entry name" value="NAD(P)H-DEPENDENT FMN REDUCTASE LOT6"/>
    <property type="match status" value="1"/>
</dbReference>
<accession>A0A6B0TIA9</accession>
<sequence>MTRSLSLLGISGSLRAASTNTLLVREAARLFAPDRFELADIRFPLFDADLQADEGIPAAVEELADQILAADAIIISTPEYNKNLPGGLKNALDWVSRTDGTPWLKKPVAIMSAAAGRAGGERAQFSLRHCMTPFNPRILQGPEVMIANSGKAFDTDGRLIDERSTAFLQILMDDLKALAQTEPVATGLPA</sequence>
<dbReference type="Pfam" id="PF03358">
    <property type="entry name" value="FMN_red"/>
    <property type="match status" value="1"/>
</dbReference>
<dbReference type="SUPFAM" id="SSF52218">
    <property type="entry name" value="Flavoproteins"/>
    <property type="match status" value="1"/>
</dbReference>
<proteinExistence type="predicted"/>
<protein>
    <submittedName>
        <fullName evidence="2">NADPH-dependent FMN reductase</fullName>
    </submittedName>
</protein>
<dbReference type="PANTHER" id="PTHR30543">
    <property type="entry name" value="CHROMATE REDUCTASE"/>
    <property type="match status" value="1"/>
</dbReference>
<dbReference type="EMBL" id="WUWG01000001">
    <property type="protein sequence ID" value="MXU64150.1"/>
    <property type="molecule type" value="Genomic_DNA"/>
</dbReference>
<dbReference type="GO" id="GO:0005829">
    <property type="term" value="C:cytosol"/>
    <property type="evidence" value="ECO:0007669"/>
    <property type="project" value="TreeGrafter"/>
</dbReference>
<feature type="domain" description="NADPH-dependent FMN reductase-like" evidence="1">
    <location>
        <begin position="7"/>
        <end position="148"/>
    </location>
</feature>
<keyword evidence="3" id="KW-1185">Reference proteome</keyword>
<dbReference type="Gene3D" id="3.40.50.360">
    <property type="match status" value="1"/>
</dbReference>
<evidence type="ECO:0000313" key="2">
    <source>
        <dbReference type="EMBL" id="MXU64150.1"/>
    </source>
</evidence>
<dbReference type="AlphaFoldDB" id="A0A6B0TIA9"/>
<dbReference type="GO" id="GO:0010181">
    <property type="term" value="F:FMN binding"/>
    <property type="evidence" value="ECO:0007669"/>
    <property type="project" value="TreeGrafter"/>
</dbReference>
<dbReference type="InterPro" id="IPR050712">
    <property type="entry name" value="NAD(P)H-dep_reductase"/>
</dbReference>
<dbReference type="GO" id="GO:0016491">
    <property type="term" value="F:oxidoreductase activity"/>
    <property type="evidence" value="ECO:0007669"/>
    <property type="project" value="InterPro"/>
</dbReference>
<dbReference type="InterPro" id="IPR029039">
    <property type="entry name" value="Flavoprotein-like_sf"/>
</dbReference>
<dbReference type="InterPro" id="IPR005025">
    <property type="entry name" value="FMN_Rdtase-like_dom"/>
</dbReference>
<evidence type="ECO:0000259" key="1">
    <source>
        <dbReference type="Pfam" id="PF03358"/>
    </source>
</evidence>
<comment type="caution">
    <text evidence="2">The sequence shown here is derived from an EMBL/GenBank/DDBJ whole genome shotgun (WGS) entry which is preliminary data.</text>
</comment>
<name>A0A6B0TIA9_9RHOB</name>
<dbReference type="Proteomes" id="UP000436016">
    <property type="component" value="Unassembled WGS sequence"/>
</dbReference>
<evidence type="ECO:0000313" key="3">
    <source>
        <dbReference type="Proteomes" id="UP000436016"/>
    </source>
</evidence>
<dbReference type="RefSeq" id="WP_160851265.1">
    <property type="nucleotide sequence ID" value="NZ_WUWG01000001.1"/>
</dbReference>